<dbReference type="Gene3D" id="3.30.200.20">
    <property type="entry name" value="Phosphorylase Kinase, domain 1"/>
    <property type="match status" value="1"/>
</dbReference>
<sequence length="904" mass="100445">MISAITNTCKKHLHLQSITTVLIVLYLTASTVEQQLRYGPVDDIAIDCGFSGNNTSLDPRSWIGDINSKYFSQSEDRNKDSVTLEASEQQIAEVDTVPYRTARLSHSEFTYKIPVTPGPKFIRLYFFSASYGDFNRTTAYFSVKVGRYSLLNNFSVSLTADALGSGAIKREFCVTAEQSSLNMTFTPSSLISGAFAFVNGIEVVSMPSNLYYSEAGDNEIRLLELSDFFNLENSTALETMYRINIGGNAISPLYDTGMFRQWDKEDDYLTVEGVSALPVLATSTDLKFRDNLSSYAAPADVYKTARSTGDVRKEKNLVRSYNLTWEFPVDSGFGYLLRLHFCEIEPLFSKIGDRVFPFFIANKTAEYNFDVVLHSGGQYKPYFRDYVDLKFGEGGRKKINLSVALHPNPIDANTGYVDAILNGLEIFKLSDTMGNLAGPNPDPSSRATNVPPLPQQRNEKKNRTAIIAIVSGVVSGAILLLFVLGYFILRRARKVKDAGSSWWGPISFATTKSSKTQGSSSLPSDLCRYFSLAEINAATKDFNDTFIIGVGGFGNVYKGYIDDGTTPVAIKRLKSDSSQGAHEFKTEIEMLSHLRHRHLVSLIGYCNEDREMILVYDYMARGTFRSHLYGTENPPISWKQRLEICIGAARGLHYLHTGAKCTIIHRDVKTTNILLDEKWLAKVSDFGLSKTGPTSMFKAHVSTVVKGSFGYLDPEYYRRQQLTEKSDVYSFGVVLCEVLCGRPPILRNAERKQVSLAEWVRSCFQNGMLNQIVDLHLTGQIAPECLKKYGDIAVSCMVDNGTERPSMNDIVWGLEFAMQLQKNAEDNDRIGGAIMEDKGMDEVALMKSSNNSDVTFSSSWENMSGLKISGMSKMSSSELGSTTNESIKGTSGTVFSEINDPKGR</sequence>
<evidence type="ECO:0000256" key="4">
    <source>
        <dbReference type="ARBA" id="ARBA00022692"/>
    </source>
</evidence>
<evidence type="ECO:0000256" key="13">
    <source>
        <dbReference type="SAM" id="MobiDB-lite"/>
    </source>
</evidence>
<evidence type="ECO:0000256" key="1">
    <source>
        <dbReference type="ARBA" id="ARBA00004479"/>
    </source>
</evidence>
<accession>A0AA88E5S1</accession>
<evidence type="ECO:0000313" key="17">
    <source>
        <dbReference type="Proteomes" id="UP001187192"/>
    </source>
</evidence>
<dbReference type="GO" id="GO:0010038">
    <property type="term" value="P:response to metal ion"/>
    <property type="evidence" value="ECO:0007669"/>
    <property type="project" value="UniProtKB-ARBA"/>
</dbReference>
<evidence type="ECO:0000256" key="9">
    <source>
        <dbReference type="ARBA" id="ARBA00022989"/>
    </source>
</evidence>
<evidence type="ECO:0000313" key="16">
    <source>
        <dbReference type="EMBL" id="GMN68622.1"/>
    </source>
</evidence>
<dbReference type="PROSITE" id="PS00107">
    <property type="entry name" value="PROTEIN_KINASE_ATP"/>
    <property type="match status" value="1"/>
</dbReference>
<evidence type="ECO:0000259" key="15">
    <source>
        <dbReference type="PROSITE" id="PS50011"/>
    </source>
</evidence>
<dbReference type="Pfam" id="PF12819">
    <property type="entry name" value="Malectin_like"/>
    <property type="match status" value="1"/>
</dbReference>
<dbReference type="InterPro" id="IPR001245">
    <property type="entry name" value="Ser-Thr/Tyr_kinase_cat_dom"/>
</dbReference>
<feature type="transmembrane region" description="Helical" evidence="14">
    <location>
        <begin position="465"/>
        <end position="489"/>
    </location>
</feature>
<comment type="caution">
    <text evidence="16">The sequence shown here is derived from an EMBL/GenBank/DDBJ whole genome shotgun (WGS) entry which is preliminary data.</text>
</comment>
<dbReference type="SUPFAM" id="SSF56112">
    <property type="entry name" value="Protein kinase-like (PK-like)"/>
    <property type="match status" value="1"/>
</dbReference>
<protein>
    <recommendedName>
        <fullName evidence="15">Protein kinase domain-containing protein</fullName>
    </recommendedName>
</protein>
<keyword evidence="11" id="KW-0325">Glycoprotein</keyword>
<keyword evidence="5" id="KW-0732">Signal</keyword>
<keyword evidence="3" id="KW-0808">Transferase</keyword>
<dbReference type="InterPro" id="IPR017441">
    <property type="entry name" value="Protein_kinase_ATP_BS"/>
</dbReference>
<dbReference type="GO" id="GO:0016020">
    <property type="term" value="C:membrane"/>
    <property type="evidence" value="ECO:0007669"/>
    <property type="project" value="UniProtKB-SubCell"/>
</dbReference>
<keyword evidence="17" id="KW-1185">Reference proteome</keyword>
<dbReference type="Gene3D" id="2.60.120.430">
    <property type="entry name" value="Galactose-binding lectin"/>
    <property type="match status" value="2"/>
</dbReference>
<feature type="domain" description="Protein kinase" evidence="15">
    <location>
        <begin position="542"/>
        <end position="817"/>
    </location>
</feature>
<dbReference type="CDD" id="cd14066">
    <property type="entry name" value="STKc_IRAK"/>
    <property type="match status" value="1"/>
</dbReference>
<evidence type="ECO:0000256" key="6">
    <source>
        <dbReference type="ARBA" id="ARBA00022741"/>
    </source>
</evidence>
<dbReference type="GO" id="GO:0004714">
    <property type="term" value="F:transmembrane receptor protein tyrosine kinase activity"/>
    <property type="evidence" value="ECO:0007669"/>
    <property type="project" value="InterPro"/>
</dbReference>
<dbReference type="AlphaFoldDB" id="A0AA88E5S1"/>
<evidence type="ECO:0000256" key="8">
    <source>
        <dbReference type="ARBA" id="ARBA00022840"/>
    </source>
</evidence>
<dbReference type="FunFam" id="2.60.120.430:FF:000007">
    <property type="entry name" value="FERONIA receptor-like kinase"/>
    <property type="match status" value="1"/>
</dbReference>
<dbReference type="PANTHER" id="PTHR34590">
    <property type="entry name" value="OS03G0124300 PROTEIN-RELATED"/>
    <property type="match status" value="1"/>
</dbReference>
<keyword evidence="8 12" id="KW-0067">ATP-binding</keyword>
<reference evidence="16" key="1">
    <citation type="submission" date="2023-07" db="EMBL/GenBank/DDBJ databases">
        <title>draft genome sequence of fig (Ficus carica).</title>
        <authorList>
            <person name="Takahashi T."/>
            <person name="Nishimura K."/>
        </authorList>
    </citation>
    <scope>NUCLEOTIDE SEQUENCE</scope>
</reference>
<dbReference type="PROSITE" id="PS00108">
    <property type="entry name" value="PROTEIN_KINASE_ST"/>
    <property type="match status" value="1"/>
</dbReference>
<keyword evidence="4 14" id="KW-0812">Transmembrane</keyword>
<feature type="region of interest" description="Disordered" evidence="13">
    <location>
        <begin position="872"/>
        <end position="904"/>
    </location>
</feature>
<feature type="region of interest" description="Disordered" evidence="13">
    <location>
        <begin position="438"/>
        <end position="458"/>
    </location>
</feature>
<evidence type="ECO:0000256" key="12">
    <source>
        <dbReference type="PROSITE-ProRule" id="PRU10141"/>
    </source>
</evidence>
<evidence type="ECO:0000256" key="7">
    <source>
        <dbReference type="ARBA" id="ARBA00022777"/>
    </source>
</evidence>
<dbReference type="EMBL" id="BTGU01000658">
    <property type="protein sequence ID" value="GMN68622.1"/>
    <property type="molecule type" value="Genomic_DNA"/>
</dbReference>
<feature type="binding site" evidence="12">
    <location>
        <position position="571"/>
    </location>
    <ligand>
        <name>ATP</name>
        <dbReference type="ChEBI" id="CHEBI:30616"/>
    </ligand>
</feature>
<dbReference type="InterPro" id="IPR000719">
    <property type="entry name" value="Prot_kinase_dom"/>
</dbReference>
<dbReference type="SMART" id="SM00220">
    <property type="entry name" value="S_TKc"/>
    <property type="match status" value="1"/>
</dbReference>
<dbReference type="InterPro" id="IPR011009">
    <property type="entry name" value="Kinase-like_dom_sf"/>
</dbReference>
<dbReference type="GO" id="GO:0004674">
    <property type="term" value="F:protein serine/threonine kinase activity"/>
    <property type="evidence" value="ECO:0007669"/>
    <property type="project" value="UniProtKB-KW"/>
</dbReference>
<evidence type="ECO:0000256" key="3">
    <source>
        <dbReference type="ARBA" id="ARBA00022679"/>
    </source>
</evidence>
<dbReference type="InterPro" id="IPR024788">
    <property type="entry name" value="Malectin-like_Carb-bd_dom"/>
</dbReference>
<dbReference type="Pfam" id="PF07714">
    <property type="entry name" value="PK_Tyr_Ser-Thr"/>
    <property type="match status" value="1"/>
</dbReference>
<dbReference type="PANTHER" id="PTHR34590:SF15">
    <property type="entry name" value="PROTEIN KINASE DOMAIN-CONTAINING PROTEIN"/>
    <property type="match status" value="1"/>
</dbReference>
<comment type="subcellular location">
    <subcellularLocation>
        <location evidence="1">Membrane</location>
        <topology evidence="1">Single-pass type I membrane protein</topology>
    </subcellularLocation>
</comment>
<keyword evidence="6 12" id="KW-0547">Nucleotide-binding</keyword>
<dbReference type="Gene3D" id="1.10.510.10">
    <property type="entry name" value="Transferase(Phosphotransferase) domain 1"/>
    <property type="match status" value="1"/>
</dbReference>
<dbReference type="FunFam" id="3.30.200.20:FF:000645">
    <property type="entry name" value="Receptor-like protein kinase FERONIA"/>
    <property type="match status" value="1"/>
</dbReference>
<proteinExistence type="predicted"/>
<dbReference type="FunFam" id="2.60.120.430:FF:000003">
    <property type="entry name" value="FERONIA receptor-like kinase"/>
    <property type="match status" value="1"/>
</dbReference>
<evidence type="ECO:0000256" key="2">
    <source>
        <dbReference type="ARBA" id="ARBA00022527"/>
    </source>
</evidence>
<organism evidence="16 17">
    <name type="scientific">Ficus carica</name>
    <name type="common">Common fig</name>
    <dbReference type="NCBI Taxonomy" id="3494"/>
    <lineage>
        <taxon>Eukaryota</taxon>
        <taxon>Viridiplantae</taxon>
        <taxon>Streptophyta</taxon>
        <taxon>Embryophyta</taxon>
        <taxon>Tracheophyta</taxon>
        <taxon>Spermatophyta</taxon>
        <taxon>Magnoliopsida</taxon>
        <taxon>eudicotyledons</taxon>
        <taxon>Gunneridae</taxon>
        <taxon>Pentapetalae</taxon>
        <taxon>rosids</taxon>
        <taxon>fabids</taxon>
        <taxon>Rosales</taxon>
        <taxon>Moraceae</taxon>
        <taxon>Ficeae</taxon>
        <taxon>Ficus</taxon>
    </lineage>
</organism>
<evidence type="ECO:0000256" key="5">
    <source>
        <dbReference type="ARBA" id="ARBA00022729"/>
    </source>
</evidence>
<keyword evidence="10 14" id="KW-0472">Membrane</keyword>
<dbReference type="InterPro" id="IPR008271">
    <property type="entry name" value="Ser/Thr_kinase_AS"/>
</dbReference>
<evidence type="ECO:0000256" key="10">
    <source>
        <dbReference type="ARBA" id="ARBA00023136"/>
    </source>
</evidence>
<gene>
    <name evidence="16" type="ORF">TIFTF001_037677</name>
</gene>
<dbReference type="GO" id="GO:0005524">
    <property type="term" value="F:ATP binding"/>
    <property type="evidence" value="ECO:0007669"/>
    <property type="project" value="UniProtKB-UniRule"/>
</dbReference>
<name>A0AA88E5S1_FICCA</name>
<evidence type="ECO:0000256" key="11">
    <source>
        <dbReference type="ARBA" id="ARBA00023180"/>
    </source>
</evidence>
<evidence type="ECO:0000256" key="14">
    <source>
        <dbReference type="SAM" id="Phobius"/>
    </source>
</evidence>
<keyword evidence="7" id="KW-0418">Kinase</keyword>
<keyword evidence="2" id="KW-0723">Serine/threonine-protein kinase</keyword>
<dbReference type="InterPro" id="IPR045272">
    <property type="entry name" value="ANXUR1/2-like"/>
</dbReference>
<feature type="compositionally biased region" description="Polar residues" evidence="13">
    <location>
        <begin position="872"/>
        <end position="896"/>
    </location>
</feature>
<dbReference type="PROSITE" id="PS50011">
    <property type="entry name" value="PROTEIN_KINASE_DOM"/>
    <property type="match status" value="1"/>
</dbReference>
<keyword evidence="9 14" id="KW-1133">Transmembrane helix</keyword>
<dbReference type="FunFam" id="1.10.510.10:FF:000252">
    <property type="entry name" value="Receptor-like protein kinase FERONIA"/>
    <property type="match status" value="1"/>
</dbReference>
<dbReference type="Proteomes" id="UP001187192">
    <property type="component" value="Unassembled WGS sequence"/>
</dbReference>